<evidence type="ECO:0000313" key="2">
    <source>
        <dbReference type="Proteomes" id="UP000239724"/>
    </source>
</evidence>
<gene>
    <name evidence="1" type="ORF">CCS01_14025</name>
</gene>
<sequence length="93" mass="10524">MTDLIIQRIERFAFPQGAVCVERRNRGYTLTHAASGAPVARLRPDTDGDHVEVLYWSLPTDRWSPTGPFGRTILPLDQALRFIAAEAIFWTLI</sequence>
<proteinExistence type="predicted"/>
<organism evidence="1 2">
    <name type="scientific">Rhodopila globiformis</name>
    <name type="common">Rhodopseudomonas globiformis</name>
    <dbReference type="NCBI Taxonomy" id="1071"/>
    <lineage>
        <taxon>Bacteria</taxon>
        <taxon>Pseudomonadati</taxon>
        <taxon>Pseudomonadota</taxon>
        <taxon>Alphaproteobacteria</taxon>
        <taxon>Acetobacterales</taxon>
        <taxon>Acetobacteraceae</taxon>
        <taxon>Rhodopila</taxon>
    </lineage>
</organism>
<dbReference type="Proteomes" id="UP000239724">
    <property type="component" value="Unassembled WGS sequence"/>
</dbReference>
<dbReference type="EMBL" id="NHRY01000141">
    <property type="protein sequence ID" value="PPQ33620.1"/>
    <property type="molecule type" value="Genomic_DNA"/>
</dbReference>
<dbReference type="OrthoDB" id="7365800at2"/>
<comment type="caution">
    <text evidence="1">The sequence shown here is derived from an EMBL/GenBank/DDBJ whole genome shotgun (WGS) entry which is preliminary data.</text>
</comment>
<evidence type="ECO:0000313" key="1">
    <source>
        <dbReference type="EMBL" id="PPQ33620.1"/>
    </source>
</evidence>
<reference evidence="1 2" key="1">
    <citation type="journal article" date="2018" name="Arch. Microbiol.">
        <title>New insights into the metabolic potential of the phototrophic purple bacterium Rhodopila globiformis DSM 161(T) from its draft genome sequence and evidence for a vanadium-dependent nitrogenase.</title>
        <authorList>
            <person name="Imhoff J.F."/>
            <person name="Rahn T."/>
            <person name="Kunzel S."/>
            <person name="Neulinger S.C."/>
        </authorList>
    </citation>
    <scope>NUCLEOTIDE SEQUENCE [LARGE SCALE GENOMIC DNA]</scope>
    <source>
        <strain evidence="1 2">DSM 161</strain>
    </source>
</reference>
<name>A0A2S6NGA5_RHOGL</name>
<dbReference type="AlphaFoldDB" id="A0A2S6NGA5"/>
<accession>A0A2S6NGA5</accession>
<keyword evidence="2" id="KW-1185">Reference proteome</keyword>
<protein>
    <submittedName>
        <fullName evidence="1">Uncharacterized protein</fullName>
    </submittedName>
</protein>
<dbReference type="RefSeq" id="WP_104519472.1">
    <property type="nucleotide sequence ID" value="NZ_NHRY01000141.1"/>
</dbReference>